<dbReference type="PROSITE" id="PS51471">
    <property type="entry name" value="FE2OG_OXY"/>
    <property type="match status" value="1"/>
</dbReference>
<accession>A0A6N9TKU1</accession>
<dbReference type="InterPro" id="IPR006620">
    <property type="entry name" value="Pro_4_hyd_alph"/>
</dbReference>
<dbReference type="InterPro" id="IPR051559">
    <property type="entry name" value="HIF_prolyl_hydroxylases"/>
</dbReference>
<dbReference type="GO" id="GO:0031418">
    <property type="term" value="F:L-ascorbic acid binding"/>
    <property type="evidence" value="ECO:0007669"/>
    <property type="project" value="UniProtKB-KW"/>
</dbReference>
<evidence type="ECO:0000256" key="4">
    <source>
        <dbReference type="ARBA" id="ARBA00022964"/>
    </source>
</evidence>
<evidence type="ECO:0000256" key="5">
    <source>
        <dbReference type="ARBA" id="ARBA00023002"/>
    </source>
</evidence>
<evidence type="ECO:0000313" key="9">
    <source>
        <dbReference type="Proteomes" id="UP000471381"/>
    </source>
</evidence>
<dbReference type="Pfam" id="PF13640">
    <property type="entry name" value="2OG-FeII_Oxy_3"/>
    <property type="match status" value="1"/>
</dbReference>
<evidence type="ECO:0000256" key="1">
    <source>
        <dbReference type="ARBA" id="ARBA00001961"/>
    </source>
</evidence>
<keyword evidence="6" id="KW-0408">Iron</keyword>
<dbReference type="GO" id="GO:0071456">
    <property type="term" value="P:cellular response to hypoxia"/>
    <property type="evidence" value="ECO:0007669"/>
    <property type="project" value="TreeGrafter"/>
</dbReference>
<dbReference type="EMBL" id="JAAAWO010000010">
    <property type="protein sequence ID" value="NDW16496.1"/>
    <property type="molecule type" value="Genomic_DNA"/>
</dbReference>
<proteinExistence type="predicted"/>
<evidence type="ECO:0000313" key="8">
    <source>
        <dbReference type="EMBL" id="NDW16496.1"/>
    </source>
</evidence>
<dbReference type="InterPro" id="IPR005123">
    <property type="entry name" value="Oxoglu/Fe-dep_dioxygenase_dom"/>
</dbReference>
<comment type="cofactor">
    <cofactor evidence="1">
        <name>L-ascorbate</name>
        <dbReference type="ChEBI" id="CHEBI:38290"/>
    </cofactor>
</comment>
<reference evidence="8 9" key="1">
    <citation type="submission" date="2020-01" db="EMBL/GenBank/DDBJ databases">
        <title>Genomes of bacteria type strains.</title>
        <authorList>
            <person name="Chen J."/>
            <person name="Zhu S."/>
            <person name="Yang J."/>
        </authorList>
    </citation>
    <scope>NUCLEOTIDE SEQUENCE [LARGE SCALE GENOMIC DNA]</scope>
    <source>
        <strain evidence="8 9">LMG 24078</strain>
    </source>
</reference>
<sequence length="226" mass="25286">MQSLNVTHLTNVNPLPVYNEALFESIVNDLVTQGFSVQHSALPSFITDALLSCQGAMADSEYQKAGIGRASSFQHVDAIRTDDISWITGSTVEGEIWLSWCEALKTYINKTLFMGLFSFESHFACYDVGAYYKRHVDAFKGQSNRALSLVAYLNEQWLESDGGELVLYTSEDDATGFIVRPEKGTFVIFLSEQFPHEVLTSKRQRHSVAGWFRVNGSINGQIDPPR</sequence>
<comment type="caution">
    <text evidence="8">The sequence shown here is derived from an EMBL/GenBank/DDBJ whole genome shotgun (WGS) entry which is preliminary data.</text>
</comment>
<dbReference type="Proteomes" id="UP000471381">
    <property type="component" value="Unassembled WGS sequence"/>
</dbReference>
<dbReference type="PANTHER" id="PTHR12907:SF26">
    <property type="entry name" value="HIF PROLYL HYDROXYLASE, ISOFORM C"/>
    <property type="match status" value="1"/>
</dbReference>
<dbReference type="Gene3D" id="2.60.120.620">
    <property type="entry name" value="q2cbj1_9rhob like domain"/>
    <property type="match status" value="1"/>
</dbReference>
<dbReference type="SMART" id="SM00702">
    <property type="entry name" value="P4Hc"/>
    <property type="match status" value="1"/>
</dbReference>
<keyword evidence="9" id="KW-1185">Reference proteome</keyword>
<keyword evidence="2" id="KW-0479">Metal-binding</keyword>
<evidence type="ECO:0000259" key="7">
    <source>
        <dbReference type="PROSITE" id="PS51471"/>
    </source>
</evidence>
<keyword evidence="5" id="KW-0560">Oxidoreductase</keyword>
<keyword evidence="3" id="KW-0847">Vitamin C</keyword>
<keyword evidence="4" id="KW-0223">Dioxygenase</keyword>
<evidence type="ECO:0000256" key="6">
    <source>
        <dbReference type="ARBA" id="ARBA00023004"/>
    </source>
</evidence>
<evidence type="ECO:0000256" key="2">
    <source>
        <dbReference type="ARBA" id="ARBA00022723"/>
    </source>
</evidence>
<dbReference type="AlphaFoldDB" id="A0A6N9TKU1"/>
<dbReference type="GO" id="GO:0008198">
    <property type="term" value="F:ferrous iron binding"/>
    <property type="evidence" value="ECO:0007669"/>
    <property type="project" value="TreeGrafter"/>
</dbReference>
<protein>
    <submittedName>
        <fullName evidence="8">2OG-Fe(II) oxygenase</fullName>
    </submittedName>
</protein>
<dbReference type="RefSeq" id="WP_163107112.1">
    <property type="nucleotide sequence ID" value="NZ_JAAAWO010000010.1"/>
</dbReference>
<name>A0A6N9TKU1_9ALTE</name>
<dbReference type="InterPro" id="IPR044862">
    <property type="entry name" value="Pro_4_hyd_alph_FE2OG_OXY"/>
</dbReference>
<feature type="domain" description="Fe2OG dioxygenase" evidence="7">
    <location>
        <begin position="112"/>
        <end position="214"/>
    </location>
</feature>
<dbReference type="GO" id="GO:0031543">
    <property type="term" value="F:peptidyl-proline dioxygenase activity"/>
    <property type="evidence" value="ECO:0007669"/>
    <property type="project" value="TreeGrafter"/>
</dbReference>
<evidence type="ECO:0000256" key="3">
    <source>
        <dbReference type="ARBA" id="ARBA00022896"/>
    </source>
</evidence>
<dbReference type="PANTHER" id="PTHR12907">
    <property type="entry name" value="EGL NINE HOMOLOG-RELATED"/>
    <property type="match status" value="1"/>
</dbReference>
<gene>
    <name evidence="8" type="ORF">GTQ48_13330</name>
</gene>
<organism evidence="8 9">
    <name type="scientific">Alteromonas genovensis</name>
    <dbReference type="NCBI Taxonomy" id="471225"/>
    <lineage>
        <taxon>Bacteria</taxon>
        <taxon>Pseudomonadati</taxon>
        <taxon>Pseudomonadota</taxon>
        <taxon>Gammaproteobacteria</taxon>
        <taxon>Alteromonadales</taxon>
        <taxon>Alteromonadaceae</taxon>
        <taxon>Alteromonas/Salinimonas group</taxon>
        <taxon>Alteromonas</taxon>
    </lineage>
</organism>